<proteinExistence type="predicted"/>
<organism evidence="2 3">
    <name type="scientific">Lasiosphaeris hirsuta</name>
    <dbReference type="NCBI Taxonomy" id="260670"/>
    <lineage>
        <taxon>Eukaryota</taxon>
        <taxon>Fungi</taxon>
        <taxon>Dikarya</taxon>
        <taxon>Ascomycota</taxon>
        <taxon>Pezizomycotina</taxon>
        <taxon>Sordariomycetes</taxon>
        <taxon>Sordariomycetidae</taxon>
        <taxon>Sordariales</taxon>
        <taxon>Lasiosphaeriaceae</taxon>
        <taxon>Lasiosphaeris</taxon>
    </lineage>
</organism>
<feature type="compositionally biased region" description="Polar residues" evidence="1">
    <location>
        <begin position="101"/>
        <end position="117"/>
    </location>
</feature>
<name>A0AA40A1F9_9PEZI</name>
<keyword evidence="3" id="KW-1185">Reference proteome</keyword>
<dbReference type="AlphaFoldDB" id="A0AA40A1F9"/>
<dbReference type="EMBL" id="JAUKUA010000006">
    <property type="protein sequence ID" value="KAK0707530.1"/>
    <property type="molecule type" value="Genomic_DNA"/>
</dbReference>
<dbReference type="Proteomes" id="UP001172102">
    <property type="component" value="Unassembled WGS sequence"/>
</dbReference>
<evidence type="ECO:0000256" key="1">
    <source>
        <dbReference type="SAM" id="MobiDB-lite"/>
    </source>
</evidence>
<reference evidence="2" key="1">
    <citation type="submission" date="2023-06" db="EMBL/GenBank/DDBJ databases">
        <title>Genome-scale phylogeny and comparative genomics of the fungal order Sordariales.</title>
        <authorList>
            <consortium name="Lawrence Berkeley National Laboratory"/>
            <person name="Hensen N."/>
            <person name="Bonometti L."/>
            <person name="Westerberg I."/>
            <person name="Brannstrom I.O."/>
            <person name="Guillou S."/>
            <person name="Cros-Aarteil S."/>
            <person name="Calhoun S."/>
            <person name="Haridas S."/>
            <person name="Kuo A."/>
            <person name="Mondo S."/>
            <person name="Pangilinan J."/>
            <person name="Riley R."/>
            <person name="Labutti K."/>
            <person name="Andreopoulos B."/>
            <person name="Lipzen A."/>
            <person name="Chen C."/>
            <person name="Yanf M."/>
            <person name="Daum C."/>
            <person name="Ng V."/>
            <person name="Clum A."/>
            <person name="Steindorff A."/>
            <person name="Ohm R."/>
            <person name="Martin F."/>
            <person name="Silar P."/>
            <person name="Natvig D."/>
            <person name="Lalanne C."/>
            <person name="Gautier V."/>
            <person name="Ament-Velasquez S.L."/>
            <person name="Kruys A."/>
            <person name="Hutchinson M.I."/>
            <person name="Powell A.J."/>
            <person name="Barry K."/>
            <person name="Miller A.N."/>
            <person name="Grigoriev I.V."/>
            <person name="Debuchy R."/>
            <person name="Gladieux P."/>
            <person name="Thoren M.H."/>
            <person name="Johannesson H."/>
        </authorList>
    </citation>
    <scope>NUCLEOTIDE SEQUENCE</scope>
    <source>
        <strain evidence="2">SMH4607-1</strain>
    </source>
</reference>
<feature type="region of interest" description="Disordered" evidence="1">
    <location>
        <begin position="97"/>
        <end position="124"/>
    </location>
</feature>
<gene>
    <name evidence="2" type="ORF">B0H67DRAFT_315222</name>
</gene>
<accession>A0AA40A1F9</accession>
<protein>
    <submittedName>
        <fullName evidence="2">Uncharacterized protein</fullName>
    </submittedName>
</protein>
<evidence type="ECO:0000313" key="2">
    <source>
        <dbReference type="EMBL" id="KAK0707530.1"/>
    </source>
</evidence>
<comment type="caution">
    <text evidence="2">The sequence shown here is derived from an EMBL/GenBank/DDBJ whole genome shotgun (WGS) entry which is preliminary data.</text>
</comment>
<evidence type="ECO:0000313" key="3">
    <source>
        <dbReference type="Proteomes" id="UP001172102"/>
    </source>
</evidence>
<sequence>MPHWPHWPAGQPVTDAADALGARLARSAPASVCSASRPPFRFRVPFSQTLGRSPGCLASDCLAPDYPSLGVTAELSSAICCAADRCRSYKNKHDGYRSPRRQWSSHMSVAPTTQANVHQPRRSQGAVLPRTAPARCCLCEGWRLGEQANWRSRATTALDQFLASCRVEAA</sequence>